<feature type="compositionally biased region" description="Polar residues" evidence="6">
    <location>
        <begin position="153"/>
        <end position="170"/>
    </location>
</feature>
<feature type="compositionally biased region" description="Basic and acidic residues" evidence="6">
    <location>
        <begin position="296"/>
        <end position="306"/>
    </location>
</feature>
<evidence type="ECO:0000256" key="2">
    <source>
        <dbReference type="ARBA" id="ARBA00010337"/>
    </source>
</evidence>
<keyword evidence="3" id="KW-0963">Cytoplasm</keyword>
<protein>
    <submittedName>
        <fullName evidence="9">Putative gamma-tubulin complex component</fullName>
    </submittedName>
</protein>
<dbReference type="GO" id="GO:0000278">
    <property type="term" value="P:mitotic cell cycle"/>
    <property type="evidence" value="ECO:0007669"/>
    <property type="project" value="TreeGrafter"/>
</dbReference>
<keyword evidence="7" id="KW-0472">Membrane</keyword>
<dbReference type="GO" id="GO:0031122">
    <property type="term" value="P:cytoplasmic microtubule organization"/>
    <property type="evidence" value="ECO:0007669"/>
    <property type="project" value="TreeGrafter"/>
</dbReference>
<sequence length="1135" mass="126065">MLVEVQLMYLSGRACLDDGMVGAINPTDDETVEHQRDLALNASIMLQPGQAWVGEDGSTLTSSTSAAATATSASTTNTASTAAASSTVSTHSASHHSGLAAGAIAGIAVGGVAALAVIGVIFYLCGRNKALSDIVKRKHHPDDAPHDPRDSIISGTTAFSSQPKHMSNMSMRPDSEYPFPRSQPGSPGLPQYAQMQQGERSPSLRDGYPGILSQGGRSPSPGLAPAYTPIPHELPPETAGPHEILLGKQLELPLPDVNALPDLTPVRFELVGEYEPLPGLEGSQISTASSVSERQQVPEHHSDNKGSYDPLWTLPEVVSVEKLSKLLTWDTFLNPAHEEPRSAYLSEAGDRGFDVALRTQQIQLGKTVPDKEISYRKLLSALLELGLGRESTVFRYDAGQQRFLPRLERFMLSGVSWDMMDDIVEYFERHGITVKDIKLSISKIGDGKDVSQGLIALRSAVDECVLAVEQHIITRRSGIKTLLEASRLFQGSLHLLTPLKGLVDVLKSEQSEGLMVSMSVQYLENHMFCDDWIAKILQEVVQRTAAPWLSTLWRQCGIQLPGCKAIDSPDMLTSERDANADKEHLTLAVPLSLEFQDLFLECTYGLSLLQISEPEHPILSLTEPSHNTISYSLDLQAIKGIQTKALGLLQQLQGAVDDYIRYQSPNTKDCITHALAERTRVTIPGQLEDLFSNDVLGTYVGMPATSQMRNLVSMMDSHCERISIGPNFSTWLEASIWPLVTMQNAIVQRACLRLLFEKNNLRDHLRLQQQYQLFGNGEFTSRLAMSLFDPNLSSGERASARARTTFGTGLRLETRNTWPPATSEVRLVLMGLLTESFNTSSLANAIRQDSDGRAPDQLPGDLSFSIRDLTDSELDKCRDAHNIEALDFLCMSYRPSEMLASVISERSLRRYDRVFKHLLRLLRVQQVTQSMVRAVASRSNVRSTGPDERGTTKIKIEMHRFIEGLYQYTMTMAIGQPWHYFEQYLEGVERSLVEEGKGSSPSVTTVREMHDATLDRVLDALYLSNKYRQVNDLLNDVFRTILRFSATLHHDHGMAHDRAMSDHQIYHQFRSLASKLRSFLKDQSLRSITKSRTTTSAPYIKRNYHIHEADESTLAEQLLLRLDYSGYFSDTPVVT</sequence>
<dbReference type="Pfam" id="PF04130">
    <property type="entry name" value="GCP_C_terminal"/>
    <property type="match status" value="1"/>
</dbReference>
<dbReference type="PANTHER" id="PTHR19302:SF70">
    <property type="entry name" value="GAMMA-TUBULIN COMPLEX COMPONENT 6"/>
    <property type="match status" value="1"/>
</dbReference>
<dbReference type="GO" id="GO:0051011">
    <property type="term" value="F:microtubule minus-end binding"/>
    <property type="evidence" value="ECO:0007669"/>
    <property type="project" value="TreeGrafter"/>
</dbReference>
<dbReference type="GO" id="GO:0043015">
    <property type="term" value="F:gamma-tubulin binding"/>
    <property type="evidence" value="ECO:0007669"/>
    <property type="project" value="InterPro"/>
</dbReference>
<feature type="region of interest" description="Disordered" evidence="6">
    <location>
        <begin position="138"/>
        <end position="240"/>
    </location>
</feature>
<feature type="domain" description="Gamma tubulin complex component C-terminal" evidence="8">
    <location>
        <begin position="761"/>
        <end position="1128"/>
    </location>
</feature>
<accession>A0A0G2HGG1</accession>
<evidence type="ECO:0000256" key="4">
    <source>
        <dbReference type="ARBA" id="ARBA00022701"/>
    </source>
</evidence>
<evidence type="ECO:0000256" key="3">
    <source>
        <dbReference type="ARBA" id="ARBA00022490"/>
    </source>
</evidence>
<dbReference type="GO" id="GO:0000930">
    <property type="term" value="C:gamma-tubulin complex"/>
    <property type="evidence" value="ECO:0007669"/>
    <property type="project" value="TreeGrafter"/>
</dbReference>
<dbReference type="InterPro" id="IPR040457">
    <property type="entry name" value="GCP_C"/>
</dbReference>
<gene>
    <name evidence="9" type="ORF">UCRPC4_g00997</name>
</gene>
<comment type="caution">
    <text evidence="9">The sequence shown here is derived from an EMBL/GenBank/DDBJ whole genome shotgun (WGS) entry which is preliminary data.</text>
</comment>
<dbReference type="InterPro" id="IPR042241">
    <property type="entry name" value="GCP_C_sf"/>
</dbReference>
<evidence type="ECO:0000256" key="6">
    <source>
        <dbReference type="SAM" id="MobiDB-lite"/>
    </source>
</evidence>
<evidence type="ECO:0000256" key="1">
    <source>
        <dbReference type="ARBA" id="ARBA00004245"/>
    </source>
</evidence>
<name>A0A0G2HGG1_PHACM</name>
<feature type="compositionally biased region" description="Polar residues" evidence="6">
    <location>
        <begin position="283"/>
        <end position="295"/>
    </location>
</feature>
<dbReference type="GO" id="GO:0005874">
    <property type="term" value="C:microtubule"/>
    <property type="evidence" value="ECO:0007669"/>
    <property type="project" value="UniProtKB-KW"/>
</dbReference>
<keyword evidence="5" id="KW-0206">Cytoskeleton</keyword>
<dbReference type="OrthoDB" id="775571at2759"/>
<evidence type="ECO:0000313" key="9">
    <source>
        <dbReference type="EMBL" id="KKY27555.1"/>
    </source>
</evidence>
<feature type="transmembrane region" description="Helical" evidence="7">
    <location>
        <begin position="99"/>
        <end position="124"/>
    </location>
</feature>
<evidence type="ECO:0000256" key="5">
    <source>
        <dbReference type="ARBA" id="ARBA00023212"/>
    </source>
</evidence>
<reference evidence="9 10" key="1">
    <citation type="submission" date="2015-05" db="EMBL/GenBank/DDBJ databases">
        <title>Distinctive expansion of gene families associated with plant cell wall degradation and secondary metabolism in the genomes of grapevine trunk pathogens.</title>
        <authorList>
            <person name="Lawrence D.P."/>
            <person name="Travadon R."/>
            <person name="Rolshausen P.E."/>
            <person name="Baumgartner K."/>
        </authorList>
    </citation>
    <scope>NUCLEOTIDE SEQUENCE [LARGE SCALE GENOMIC DNA]</scope>
    <source>
        <strain evidence="9">UCRPC4</strain>
    </source>
</reference>
<dbReference type="Gene3D" id="1.20.120.1900">
    <property type="entry name" value="Gamma-tubulin complex, C-terminal domain"/>
    <property type="match status" value="1"/>
</dbReference>
<proteinExistence type="inferred from homology"/>
<feature type="compositionally biased region" description="Basic and acidic residues" evidence="6">
    <location>
        <begin position="140"/>
        <end position="150"/>
    </location>
</feature>
<dbReference type="GO" id="GO:0000922">
    <property type="term" value="C:spindle pole"/>
    <property type="evidence" value="ECO:0007669"/>
    <property type="project" value="InterPro"/>
</dbReference>
<keyword evidence="7" id="KW-1133">Transmembrane helix</keyword>
<dbReference type="GO" id="GO:0051321">
    <property type="term" value="P:meiotic cell cycle"/>
    <property type="evidence" value="ECO:0007669"/>
    <property type="project" value="TreeGrafter"/>
</dbReference>
<evidence type="ECO:0000313" key="10">
    <source>
        <dbReference type="Proteomes" id="UP000053317"/>
    </source>
</evidence>
<feature type="region of interest" description="Disordered" evidence="6">
    <location>
        <begin position="279"/>
        <end position="308"/>
    </location>
</feature>
<dbReference type="EMBL" id="LCWF01000023">
    <property type="protein sequence ID" value="KKY27555.1"/>
    <property type="molecule type" value="Genomic_DNA"/>
</dbReference>
<reference evidence="9 10" key="2">
    <citation type="submission" date="2015-05" db="EMBL/GenBank/DDBJ databases">
        <authorList>
            <person name="Morales-Cruz A."/>
            <person name="Amrine K.C."/>
            <person name="Cantu D."/>
        </authorList>
    </citation>
    <scope>NUCLEOTIDE SEQUENCE [LARGE SCALE GENOMIC DNA]</scope>
    <source>
        <strain evidence="9">UCRPC4</strain>
    </source>
</reference>
<keyword evidence="4" id="KW-0493">Microtubule</keyword>
<dbReference type="GO" id="GO:0005816">
    <property type="term" value="C:spindle pole body"/>
    <property type="evidence" value="ECO:0007669"/>
    <property type="project" value="UniProtKB-ARBA"/>
</dbReference>
<organism evidence="9 10">
    <name type="scientific">Phaeomoniella chlamydospora</name>
    <name type="common">Phaeoacremonium chlamydosporum</name>
    <dbReference type="NCBI Taxonomy" id="158046"/>
    <lineage>
        <taxon>Eukaryota</taxon>
        <taxon>Fungi</taxon>
        <taxon>Dikarya</taxon>
        <taxon>Ascomycota</taxon>
        <taxon>Pezizomycotina</taxon>
        <taxon>Eurotiomycetes</taxon>
        <taxon>Chaetothyriomycetidae</taxon>
        <taxon>Phaeomoniellales</taxon>
        <taxon>Phaeomoniellaceae</taxon>
        <taxon>Phaeomoniella</taxon>
    </lineage>
</organism>
<evidence type="ECO:0000259" key="8">
    <source>
        <dbReference type="Pfam" id="PF04130"/>
    </source>
</evidence>
<comment type="similarity">
    <text evidence="2">Belongs to the TUBGCP family.</text>
</comment>
<dbReference type="GO" id="GO:0007020">
    <property type="term" value="P:microtubule nucleation"/>
    <property type="evidence" value="ECO:0007669"/>
    <property type="project" value="InterPro"/>
</dbReference>
<evidence type="ECO:0000256" key="7">
    <source>
        <dbReference type="SAM" id="Phobius"/>
    </source>
</evidence>
<comment type="subcellular location">
    <subcellularLocation>
        <location evidence="1">Cytoplasm</location>
        <location evidence="1">Cytoskeleton</location>
    </subcellularLocation>
</comment>
<dbReference type="InterPro" id="IPR007259">
    <property type="entry name" value="GCP"/>
</dbReference>
<keyword evidence="10" id="KW-1185">Reference proteome</keyword>
<dbReference type="AlphaFoldDB" id="A0A0G2HGG1"/>
<keyword evidence="7" id="KW-0812">Transmembrane</keyword>
<dbReference type="Proteomes" id="UP000053317">
    <property type="component" value="Unassembled WGS sequence"/>
</dbReference>
<dbReference type="PANTHER" id="PTHR19302">
    <property type="entry name" value="GAMMA TUBULIN COMPLEX PROTEIN"/>
    <property type="match status" value="1"/>
</dbReference>
<dbReference type="GO" id="GO:0051225">
    <property type="term" value="P:spindle assembly"/>
    <property type="evidence" value="ECO:0007669"/>
    <property type="project" value="TreeGrafter"/>
</dbReference>